<evidence type="ECO:0000313" key="1">
    <source>
        <dbReference type="EMBL" id="KII60473.1"/>
    </source>
</evidence>
<gene>
    <name evidence="1" type="ORF">RF11_07194</name>
</gene>
<dbReference type="AlphaFoldDB" id="A0A0C2I5Q8"/>
<reference evidence="1 2" key="1">
    <citation type="journal article" date="2014" name="Genome Biol. Evol.">
        <title>The genome of the myxosporean Thelohanellus kitauei shows adaptations to nutrient acquisition within its fish host.</title>
        <authorList>
            <person name="Yang Y."/>
            <person name="Xiong J."/>
            <person name="Zhou Z."/>
            <person name="Huo F."/>
            <person name="Miao W."/>
            <person name="Ran C."/>
            <person name="Liu Y."/>
            <person name="Zhang J."/>
            <person name="Feng J."/>
            <person name="Wang M."/>
            <person name="Wang M."/>
            <person name="Wang L."/>
            <person name="Yao B."/>
        </authorList>
    </citation>
    <scope>NUCLEOTIDE SEQUENCE [LARGE SCALE GENOMIC DNA]</scope>
    <source>
        <strain evidence="1">Wuqing</strain>
    </source>
</reference>
<dbReference type="EMBL" id="JWZT01005602">
    <property type="protein sequence ID" value="KII60473.1"/>
    <property type="molecule type" value="Genomic_DNA"/>
</dbReference>
<keyword evidence="2" id="KW-1185">Reference proteome</keyword>
<comment type="caution">
    <text evidence="1">The sequence shown here is derived from an EMBL/GenBank/DDBJ whole genome shotgun (WGS) entry which is preliminary data.</text>
</comment>
<proteinExistence type="predicted"/>
<sequence length="129" mass="15189">MADNVVIFQHANTSHHIKHTAFFSTSVTKYLDIQSLLNMRRSISILRFLDIVEGHITIYVRKLFAGGKNIVAGRMWSTPALIDAWIQDDELIEIRQIFYIEVPIEENRHYYQVYVTTLFGFHYTNRLLK</sequence>
<organism evidence="1 2">
    <name type="scientific">Thelohanellus kitauei</name>
    <name type="common">Myxosporean</name>
    <dbReference type="NCBI Taxonomy" id="669202"/>
    <lineage>
        <taxon>Eukaryota</taxon>
        <taxon>Metazoa</taxon>
        <taxon>Cnidaria</taxon>
        <taxon>Myxozoa</taxon>
        <taxon>Myxosporea</taxon>
        <taxon>Bivalvulida</taxon>
        <taxon>Platysporina</taxon>
        <taxon>Myxobolidae</taxon>
        <taxon>Thelohanellus</taxon>
    </lineage>
</organism>
<dbReference type="Proteomes" id="UP000031668">
    <property type="component" value="Unassembled WGS sequence"/>
</dbReference>
<protein>
    <submittedName>
        <fullName evidence="1">Uncharacterized protein</fullName>
    </submittedName>
</protein>
<accession>A0A0C2I5Q8</accession>
<name>A0A0C2I5Q8_THEKT</name>
<evidence type="ECO:0000313" key="2">
    <source>
        <dbReference type="Proteomes" id="UP000031668"/>
    </source>
</evidence>